<name>A0A914ACS6_PATMI</name>
<evidence type="ECO:0000313" key="3">
    <source>
        <dbReference type="Proteomes" id="UP000887568"/>
    </source>
</evidence>
<keyword evidence="3" id="KW-1185">Reference proteome</keyword>
<feature type="compositionally biased region" description="Polar residues" evidence="1">
    <location>
        <begin position="226"/>
        <end position="253"/>
    </location>
</feature>
<feature type="compositionally biased region" description="Polar residues" evidence="1">
    <location>
        <begin position="266"/>
        <end position="277"/>
    </location>
</feature>
<feature type="compositionally biased region" description="Polar residues" evidence="1">
    <location>
        <begin position="287"/>
        <end position="301"/>
    </location>
</feature>
<feature type="region of interest" description="Disordered" evidence="1">
    <location>
        <begin position="187"/>
        <end position="308"/>
    </location>
</feature>
<protein>
    <submittedName>
        <fullName evidence="2">Uncharacterized protein</fullName>
    </submittedName>
</protein>
<feature type="compositionally biased region" description="Polar residues" evidence="1">
    <location>
        <begin position="196"/>
        <end position="219"/>
    </location>
</feature>
<reference evidence="2" key="1">
    <citation type="submission" date="2022-11" db="UniProtKB">
        <authorList>
            <consortium name="EnsemblMetazoa"/>
        </authorList>
    </citation>
    <scope>IDENTIFICATION</scope>
</reference>
<sequence length="308" mass="33701">MPADSVVSSSRRSSSVSHGGSSVRSDATWLTQKGTHNMGKGQMLFTGPGGVRDYKAHVVPDYHMVGIGTMSREGTSDLKYIWRGASGSPHPVSRGKWAGEVGWLIPPFVDWKNITSGKQIKMETFRQAQEDKYTHRFQEPWYPAPNHPDYPKMFPHTNYYRTHTANPYIPHQHHGAHVRRPHTVASYQPEHHGSFPSISDGSSRPTSAHNSVASGSNHSVVRGHSKPTSLSNSGYESQSSTHSLRSGNSSIDRQSGSHQSHHASGRTGSAGSRNSHSSLKRFGVAPSATQTTDYSNASYRSSPGKPDY</sequence>
<evidence type="ECO:0000313" key="2">
    <source>
        <dbReference type="EnsemblMetazoa" id="XP_038061642.1"/>
    </source>
</evidence>
<dbReference type="Proteomes" id="UP000887568">
    <property type="component" value="Unplaced"/>
</dbReference>
<dbReference type="AlphaFoldDB" id="A0A914ACS6"/>
<proteinExistence type="predicted"/>
<dbReference type="PANTHER" id="PTHR34833">
    <property type="entry name" value="GENE, 17359-RELATED"/>
    <property type="match status" value="1"/>
</dbReference>
<feature type="compositionally biased region" description="Low complexity" evidence="1">
    <location>
        <begin position="1"/>
        <end position="25"/>
    </location>
</feature>
<dbReference type="RefSeq" id="XP_038061642.1">
    <property type="nucleotide sequence ID" value="XM_038205714.1"/>
</dbReference>
<dbReference type="OMA" id="DATWLTQ"/>
<dbReference type="OrthoDB" id="6140842at2759"/>
<dbReference type="Pfam" id="PF15123">
    <property type="entry name" value="DUF4562"/>
    <property type="match status" value="1"/>
</dbReference>
<dbReference type="PANTHER" id="PTHR34833:SF1">
    <property type="entry name" value="GENE, 17359-RELATED"/>
    <property type="match status" value="1"/>
</dbReference>
<feature type="region of interest" description="Disordered" evidence="1">
    <location>
        <begin position="1"/>
        <end position="28"/>
    </location>
</feature>
<organism evidence="2 3">
    <name type="scientific">Patiria miniata</name>
    <name type="common">Bat star</name>
    <name type="synonym">Asterina miniata</name>
    <dbReference type="NCBI Taxonomy" id="46514"/>
    <lineage>
        <taxon>Eukaryota</taxon>
        <taxon>Metazoa</taxon>
        <taxon>Echinodermata</taxon>
        <taxon>Eleutherozoa</taxon>
        <taxon>Asterozoa</taxon>
        <taxon>Asteroidea</taxon>
        <taxon>Valvatacea</taxon>
        <taxon>Valvatida</taxon>
        <taxon>Asterinidae</taxon>
        <taxon>Patiria</taxon>
    </lineage>
</organism>
<accession>A0A914ACS6</accession>
<evidence type="ECO:0000256" key="1">
    <source>
        <dbReference type="SAM" id="MobiDB-lite"/>
    </source>
</evidence>
<dbReference type="EnsemblMetazoa" id="XM_038205714.1">
    <property type="protein sequence ID" value="XP_038061642.1"/>
    <property type="gene ID" value="LOC119732262"/>
</dbReference>
<dbReference type="InterPro" id="IPR027814">
    <property type="entry name" value="DUF4562"/>
</dbReference>
<dbReference type="GeneID" id="119732262"/>